<dbReference type="HAMAP" id="MF_00611">
    <property type="entry name" value="FdeH"/>
    <property type="match status" value="1"/>
</dbReference>
<evidence type="ECO:0000256" key="1">
    <source>
        <dbReference type="ARBA" id="ARBA00022490"/>
    </source>
</evidence>
<sequence>MAIDQNINFSASATDIPFLLLPETDSLFLNRALRLRNLAPGHAMEAYLRFMAGVANAQHHAMASISQTGRPTAVPGQPPLAIGSVERDPAWQQVLRQIADEVSGMAPEGFSTRLQHLLSTASSSDLESWAQAYLDGDFTGSDIGIMPLVAASLQVYWAALTRQLQDVPVEARHAGHPSRLCPVCSSPPAGSITHAGAASQGLRYLVCSLCSSQWNMERIRCVSCGDSRQVSYYGIEGTAGSIQAEACDACHVYTKIMHMEKDPALEILADDLATLSLDILVGEAGYQRYGLNPLLLTEPELAAAE</sequence>
<dbReference type="PIRSF" id="PIRSF018296">
    <property type="entry name" value="Format_dh_formtn"/>
    <property type="match status" value="1"/>
</dbReference>
<accession>A0A1J5R1C3</accession>
<evidence type="ECO:0000259" key="2">
    <source>
        <dbReference type="Pfam" id="PF04216"/>
    </source>
</evidence>
<dbReference type="Pfam" id="PF04216">
    <property type="entry name" value="FdhE_N"/>
    <property type="match status" value="1"/>
</dbReference>
<dbReference type="InterPro" id="IPR056797">
    <property type="entry name" value="FdhE_central"/>
</dbReference>
<dbReference type="CDD" id="cd16341">
    <property type="entry name" value="FdhE"/>
    <property type="match status" value="1"/>
</dbReference>
<dbReference type="InterPro" id="IPR006452">
    <property type="entry name" value="Formate_DH_accessory"/>
</dbReference>
<feature type="domain" description="FdhE C-terminal" evidence="4">
    <location>
        <begin position="219"/>
        <end position="295"/>
    </location>
</feature>
<dbReference type="Gene3D" id="3.90.1670.10">
    <property type="entry name" value="FdhE-like domain"/>
    <property type="match status" value="1"/>
</dbReference>
<dbReference type="InterPro" id="IPR056796">
    <property type="entry name" value="FdhE_C"/>
</dbReference>
<dbReference type="AlphaFoldDB" id="A0A1J5R1C3"/>
<dbReference type="NCBIfam" id="TIGR01562">
    <property type="entry name" value="FdhE"/>
    <property type="match status" value="1"/>
</dbReference>
<dbReference type="PANTHER" id="PTHR37689:SF1">
    <property type="entry name" value="PROTEIN FDHE"/>
    <property type="match status" value="1"/>
</dbReference>
<evidence type="ECO:0000259" key="4">
    <source>
        <dbReference type="Pfam" id="PF24860"/>
    </source>
</evidence>
<proteinExistence type="inferred from homology"/>
<dbReference type="GO" id="GO:0005829">
    <property type="term" value="C:cytosol"/>
    <property type="evidence" value="ECO:0007669"/>
    <property type="project" value="TreeGrafter"/>
</dbReference>
<dbReference type="InterPro" id="IPR024064">
    <property type="entry name" value="FdhE-like_sf"/>
</dbReference>
<evidence type="ECO:0000313" key="5">
    <source>
        <dbReference type="EMBL" id="OIQ89720.1"/>
    </source>
</evidence>
<name>A0A1J5R1C3_9ZZZZ</name>
<dbReference type="GO" id="GO:0008199">
    <property type="term" value="F:ferric iron binding"/>
    <property type="evidence" value="ECO:0007669"/>
    <property type="project" value="TreeGrafter"/>
</dbReference>
<feature type="domain" description="FdhE central" evidence="3">
    <location>
        <begin position="180"/>
        <end position="218"/>
    </location>
</feature>
<protein>
    <submittedName>
        <fullName evidence="5">Protein FdhE</fullName>
    </submittedName>
</protein>
<comment type="caution">
    <text evidence="5">The sequence shown here is derived from an EMBL/GenBank/DDBJ whole genome shotgun (WGS) entry which is preliminary data.</text>
</comment>
<keyword evidence="1" id="KW-0963">Cytoplasm</keyword>
<dbReference type="Pfam" id="PF24860">
    <property type="entry name" value="FdhE_C"/>
    <property type="match status" value="1"/>
</dbReference>
<feature type="domain" description="FdhE N-terminal" evidence="2">
    <location>
        <begin position="16"/>
        <end position="166"/>
    </location>
</feature>
<dbReference type="EMBL" id="MLJW01000318">
    <property type="protein sequence ID" value="OIQ89720.1"/>
    <property type="molecule type" value="Genomic_DNA"/>
</dbReference>
<gene>
    <name evidence="5" type="primary">fdhE</name>
    <name evidence="5" type="ORF">GALL_283840</name>
</gene>
<reference evidence="5" key="1">
    <citation type="submission" date="2016-10" db="EMBL/GenBank/DDBJ databases">
        <title>Sequence of Gallionella enrichment culture.</title>
        <authorList>
            <person name="Poehlein A."/>
            <person name="Muehling M."/>
            <person name="Daniel R."/>
        </authorList>
    </citation>
    <scope>NUCLEOTIDE SEQUENCE</scope>
</reference>
<dbReference type="Pfam" id="PF24859">
    <property type="entry name" value="FdhE_central"/>
    <property type="match status" value="1"/>
</dbReference>
<evidence type="ECO:0000259" key="3">
    <source>
        <dbReference type="Pfam" id="PF24859"/>
    </source>
</evidence>
<organism evidence="5">
    <name type="scientific">mine drainage metagenome</name>
    <dbReference type="NCBI Taxonomy" id="410659"/>
    <lineage>
        <taxon>unclassified sequences</taxon>
        <taxon>metagenomes</taxon>
        <taxon>ecological metagenomes</taxon>
    </lineage>
</organism>
<dbReference type="GO" id="GO:0051604">
    <property type="term" value="P:protein maturation"/>
    <property type="evidence" value="ECO:0007669"/>
    <property type="project" value="TreeGrafter"/>
</dbReference>
<dbReference type="PANTHER" id="PTHR37689">
    <property type="entry name" value="PROTEIN FDHE"/>
    <property type="match status" value="1"/>
</dbReference>
<dbReference type="SUPFAM" id="SSF144020">
    <property type="entry name" value="FdhE-like"/>
    <property type="match status" value="1"/>
</dbReference>
<dbReference type="InterPro" id="IPR056774">
    <property type="entry name" value="FdhE_N"/>
</dbReference>